<proteinExistence type="inferred from homology"/>
<dbReference type="InterPro" id="IPR012910">
    <property type="entry name" value="Plug_dom"/>
</dbReference>
<name>A0A7X1FRB7_9SPHN</name>
<dbReference type="InterPro" id="IPR000531">
    <property type="entry name" value="Beta-barrel_TonB"/>
</dbReference>
<reference evidence="8 9" key="1">
    <citation type="submission" date="2020-08" db="EMBL/GenBank/DDBJ databases">
        <title>The genome sequence of type strain Novosphingobium flavum NBRC 111647.</title>
        <authorList>
            <person name="Liu Y."/>
        </authorList>
    </citation>
    <scope>NUCLEOTIDE SEQUENCE [LARGE SCALE GENOMIC DNA]</scope>
    <source>
        <strain evidence="8 9">NBRC 111647</strain>
    </source>
</reference>
<dbReference type="Proteomes" id="UP000566813">
    <property type="component" value="Unassembled WGS sequence"/>
</dbReference>
<accession>A0A7X1FRB7</accession>
<evidence type="ECO:0000256" key="4">
    <source>
        <dbReference type="RuleBase" id="RU003357"/>
    </source>
</evidence>
<comment type="subcellular location">
    <subcellularLocation>
        <location evidence="1 4">Cell outer membrane</location>
    </subcellularLocation>
</comment>
<keyword evidence="2 4" id="KW-0472">Membrane</keyword>
<evidence type="ECO:0000259" key="6">
    <source>
        <dbReference type="Pfam" id="PF00593"/>
    </source>
</evidence>
<dbReference type="InterPro" id="IPR037066">
    <property type="entry name" value="Plug_dom_sf"/>
</dbReference>
<evidence type="ECO:0000256" key="1">
    <source>
        <dbReference type="ARBA" id="ARBA00004442"/>
    </source>
</evidence>
<dbReference type="Pfam" id="PF07715">
    <property type="entry name" value="Plug"/>
    <property type="match status" value="1"/>
</dbReference>
<keyword evidence="5" id="KW-0732">Signal</keyword>
<dbReference type="EMBL" id="JACLAW010000005">
    <property type="protein sequence ID" value="MBC2665394.1"/>
    <property type="molecule type" value="Genomic_DNA"/>
</dbReference>
<keyword evidence="9" id="KW-1185">Reference proteome</keyword>
<dbReference type="RefSeq" id="WP_185663659.1">
    <property type="nucleotide sequence ID" value="NZ_JACLAW010000005.1"/>
</dbReference>
<feature type="signal peptide" evidence="5">
    <location>
        <begin position="1"/>
        <end position="22"/>
    </location>
</feature>
<evidence type="ECO:0000313" key="9">
    <source>
        <dbReference type="Proteomes" id="UP000566813"/>
    </source>
</evidence>
<keyword evidence="3" id="KW-0998">Cell outer membrane</keyword>
<evidence type="ECO:0000313" key="8">
    <source>
        <dbReference type="EMBL" id="MBC2665394.1"/>
    </source>
</evidence>
<sequence length="972" mass="103391">MKLKAMLCASAALVVVAHPAHAQTQQPAADSSSAEIIVTGSRVIQNGNDSPTPLTVVTTENLLAARPGNLAEAINDLPVFSGPRTQASNTGTSGAAGAPATSANAVNVINLRNMGLGRTLVLFDGHRMPPSTPDGFVDINTIPQMLLKRVDVVTGGVSAVYGSDGITGAVNFVTDTAFKGIKANAQMGISTYGDARSYDLGLAGGTDFADGRGHIMGSVQYRNDDGIDSKFARPWGNDVRTLQGSGTAASPYFQVIGARASNATFGGRINGGALNDMQFLGGAFVAFNHGTKTGQGGTIPTGQAFEIGGDGGYYNGQLRAALELKQAYARLDYDLSDDFKVYVSAAGTENHSVGIVNYYTNFNMAISRDNAFLNQLYPSVVTAMGSSSTFSLGKIFTEFPRGTLEATSRQLLTVAGLQGKLGPNWDLDLAYVRAGARFDVSQNAAINQGRLWAALDSVLVGGQAVCRAAATNPVYAGCVPLNPFGVGSASQAAINYIVQKASWRTNLHSDDVTGSIAGSPFSTWAGPVRLAFTGEWRRNSVEVISGALAADPSNSATLTNCTGVLPGVSSGNGGCNPNAGIYSNAAVNNLPKSAIEVTELAVEGQVPLLKDAPFFKTLDLNLAYRHAHYNLSGNANTWKVGLTWEPADWLTLRATRSRDFRAPNIDELFRPNTLTLTNFTDRISGADVGIFNTPTYNGGNPNLKPEIANTLTLGAVFKPPRNFSFSVDYFDIKVDNFIFLVQGNSTAEQDICYASKGTSPLCSLIVRGLGIYDPSNPQATSTANAVTAWYQRPINVAKQTTYGFDFEANWQPQLFGNPASVRLLATYQPHIRFMRTGDPVVQDYGGVAFGTNGIQATPKWRVTGFFTFKPSDQITVNLMQRWRSSLKFHSSPLVVVSSPNIRSVGYTNVGVSFAPKMANGRSEVYFNVANLFNTAPPQAGFWGNANPGQFGEFALGDDVIGRYFTAGVRFKF</sequence>
<evidence type="ECO:0000256" key="2">
    <source>
        <dbReference type="ARBA" id="ARBA00023136"/>
    </source>
</evidence>
<feature type="domain" description="TonB-dependent receptor-like beta-barrel" evidence="6">
    <location>
        <begin position="408"/>
        <end position="931"/>
    </location>
</feature>
<dbReference type="Pfam" id="PF00593">
    <property type="entry name" value="TonB_dep_Rec_b-barrel"/>
    <property type="match status" value="1"/>
</dbReference>
<feature type="chain" id="PRO_5031005373" evidence="5">
    <location>
        <begin position="23"/>
        <end position="972"/>
    </location>
</feature>
<dbReference type="InterPro" id="IPR036942">
    <property type="entry name" value="Beta-barrel_TonB_sf"/>
</dbReference>
<organism evidence="8 9">
    <name type="scientific">Novosphingobium flavum</name>
    <dbReference type="NCBI Taxonomy" id="1778672"/>
    <lineage>
        <taxon>Bacteria</taxon>
        <taxon>Pseudomonadati</taxon>
        <taxon>Pseudomonadota</taxon>
        <taxon>Alphaproteobacteria</taxon>
        <taxon>Sphingomonadales</taxon>
        <taxon>Sphingomonadaceae</taxon>
        <taxon>Novosphingobium</taxon>
    </lineage>
</organism>
<dbReference type="Gene3D" id="2.170.130.10">
    <property type="entry name" value="TonB-dependent receptor, plug domain"/>
    <property type="match status" value="1"/>
</dbReference>
<dbReference type="PANTHER" id="PTHR47234">
    <property type="match status" value="1"/>
</dbReference>
<evidence type="ECO:0000259" key="7">
    <source>
        <dbReference type="Pfam" id="PF07715"/>
    </source>
</evidence>
<gene>
    <name evidence="8" type="ORF">H7F51_07665</name>
</gene>
<dbReference type="GO" id="GO:0009279">
    <property type="term" value="C:cell outer membrane"/>
    <property type="evidence" value="ECO:0007669"/>
    <property type="project" value="UniProtKB-SubCell"/>
</dbReference>
<evidence type="ECO:0000256" key="3">
    <source>
        <dbReference type="ARBA" id="ARBA00023237"/>
    </source>
</evidence>
<keyword evidence="4" id="KW-0798">TonB box</keyword>
<comment type="similarity">
    <text evidence="4">Belongs to the TonB-dependent receptor family.</text>
</comment>
<evidence type="ECO:0000256" key="5">
    <source>
        <dbReference type="SAM" id="SignalP"/>
    </source>
</evidence>
<comment type="caution">
    <text evidence="8">The sequence shown here is derived from an EMBL/GenBank/DDBJ whole genome shotgun (WGS) entry which is preliminary data.</text>
</comment>
<keyword evidence="8" id="KW-0675">Receptor</keyword>
<dbReference type="SUPFAM" id="SSF56935">
    <property type="entry name" value="Porins"/>
    <property type="match status" value="1"/>
</dbReference>
<feature type="domain" description="TonB-dependent receptor plug" evidence="7">
    <location>
        <begin position="48"/>
        <end position="169"/>
    </location>
</feature>
<dbReference type="Gene3D" id="2.40.170.20">
    <property type="entry name" value="TonB-dependent receptor, beta-barrel domain"/>
    <property type="match status" value="1"/>
</dbReference>
<dbReference type="AlphaFoldDB" id="A0A7X1FRB7"/>
<dbReference type="PANTHER" id="PTHR47234:SF3">
    <property type="entry name" value="SECRETIN_TONB SHORT N-TERMINAL DOMAIN-CONTAINING PROTEIN"/>
    <property type="match status" value="1"/>
</dbReference>
<protein>
    <submittedName>
        <fullName evidence="8">TonB-dependent receptor</fullName>
    </submittedName>
</protein>